<dbReference type="GO" id="GO:0016042">
    <property type="term" value="P:lipid catabolic process"/>
    <property type="evidence" value="ECO:0007669"/>
    <property type="project" value="UniProtKB-KW"/>
</dbReference>
<evidence type="ECO:0000256" key="6">
    <source>
        <dbReference type="ARBA" id="ARBA00023180"/>
    </source>
</evidence>
<feature type="active site" description="Charge relay system" evidence="8">
    <location>
        <position position="364"/>
    </location>
</feature>
<keyword evidence="5" id="KW-0443">Lipid metabolism</keyword>
<evidence type="ECO:0000256" key="1">
    <source>
        <dbReference type="ARBA" id="ARBA00010701"/>
    </source>
</evidence>
<feature type="signal peptide" evidence="9">
    <location>
        <begin position="1"/>
        <end position="17"/>
    </location>
</feature>
<evidence type="ECO:0000259" key="10">
    <source>
        <dbReference type="Pfam" id="PF04083"/>
    </source>
</evidence>
<name>A0A8S4S1Y8_9NEOP</name>
<feature type="chain" id="PRO_5035719938" description="Lipase" evidence="9">
    <location>
        <begin position="18"/>
        <end position="421"/>
    </location>
</feature>
<organism evidence="11 12">
    <name type="scientific">Pararge aegeria aegeria</name>
    <dbReference type="NCBI Taxonomy" id="348720"/>
    <lineage>
        <taxon>Eukaryota</taxon>
        <taxon>Metazoa</taxon>
        <taxon>Ecdysozoa</taxon>
        <taxon>Arthropoda</taxon>
        <taxon>Hexapoda</taxon>
        <taxon>Insecta</taxon>
        <taxon>Pterygota</taxon>
        <taxon>Neoptera</taxon>
        <taxon>Endopterygota</taxon>
        <taxon>Lepidoptera</taxon>
        <taxon>Glossata</taxon>
        <taxon>Ditrysia</taxon>
        <taxon>Papilionoidea</taxon>
        <taxon>Nymphalidae</taxon>
        <taxon>Satyrinae</taxon>
        <taxon>Satyrini</taxon>
        <taxon>Parargina</taxon>
        <taxon>Pararge</taxon>
    </lineage>
</organism>
<sequence>MFLDIVFMVSIVLVADARSPHADFVDELAKSHVFGNRISDNVMEDALLDLPDLVRKYNYPFEEHFVATEDGYILGVHRIPHGRDSKNLPENKPVAFLMHGLLCSSAEYITMGPGTALAYILAEEGFDVWLGNARGTYYSRRHTNLNPDARFNSTYWKFSWDEIGNKDLPSMIDYVLDYTGKSALHYIGMSQGTTTFFAMASLRPEYNKKIISMQAMAPVAYLAYNSNPLFLVLSPYGRELEKLASLLGIGELFPRREIYTLLGKSFCADGAITQPICSNLLFYIAGRNDDQHNATMWPVKLGHAPAGISVRQLIHYSQSIINKEFRRYDHGFLNNIEIYGRATPPSYDLSKISAPVFLHYAANDPLAHLNDVGRLYRELGNPMGKFLVPHPEFSHADFLFGIDANTLVYNTVIRIMKQHDI</sequence>
<evidence type="ECO:0000256" key="4">
    <source>
        <dbReference type="ARBA" id="ARBA00022963"/>
    </source>
</evidence>
<evidence type="ECO:0000256" key="5">
    <source>
        <dbReference type="ARBA" id="ARBA00023098"/>
    </source>
</evidence>
<comment type="similarity">
    <text evidence="1 7">Belongs to the AB hydrolase superfamily. Lipase family.</text>
</comment>
<evidence type="ECO:0000256" key="3">
    <source>
        <dbReference type="ARBA" id="ARBA00022801"/>
    </source>
</evidence>
<dbReference type="PIRSF" id="PIRSF000862">
    <property type="entry name" value="Steryl_ester_lip"/>
    <property type="match status" value="1"/>
</dbReference>
<dbReference type="Proteomes" id="UP000838756">
    <property type="component" value="Unassembled WGS sequence"/>
</dbReference>
<evidence type="ECO:0000256" key="7">
    <source>
        <dbReference type="PIRNR" id="PIRNR000862"/>
    </source>
</evidence>
<gene>
    <name evidence="11" type="primary">jg25322</name>
    <name evidence="11" type="ORF">PAEG_LOCUS20324</name>
</gene>
<reference evidence="11" key="1">
    <citation type="submission" date="2022-03" db="EMBL/GenBank/DDBJ databases">
        <authorList>
            <person name="Lindestad O."/>
        </authorList>
    </citation>
    <scope>NUCLEOTIDE SEQUENCE</scope>
</reference>
<dbReference type="AlphaFoldDB" id="A0A8S4S1Y8"/>
<keyword evidence="4 7" id="KW-0442">Lipid degradation</keyword>
<feature type="active site" description="Charge relay system" evidence="8">
    <location>
        <position position="395"/>
    </location>
</feature>
<proteinExistence type="inferred from homology"/>
<dbReference type="FunFam" id="3.40.50.1820:FF:000021">
    <property type="entry name" value="Lipase"/>
    <property type="match status" value="1"/>
</dbReference>
<evidence type="ECO:0000313" key="11">
    <source>
        <dbReference type="EMBL" id="CAH2244372.1"/>
    </source>
</evidence>
<dbReference type="Gene3D" id="3.40.50.1820">
    <property type="entry name" value="alpha/beta hydrolase"/>
    <property type="match status" value="1"/>
</dbReference>
<evidence type="ECO:0000256" key="8">
    <source>
        <dbReference type="PIRSR" id="PIRSR000862-1"/>
    </source>
</evidence>
<dbReference type="InterPro" id="IPR029058">
    <property type="entry name" value="AB_hydrolase_fold"/>
</dbReference>
<feature type="domain" description="Partial AB-hydrolase lipase" evidence="10">
    <location>
        <begin position="51"/>
        <end position="111"/>
    </location>
</feature>
<dbReference type="Pfam" id="PF04083">
    <property type="entry name" value="Abhydro_lipase"/>
    <property type="match status" value="1"/>
</dbReference>
<keyword evidence="12" id="KW-1185">Reference proteome</keyword>
<dbReference type="GO" id="GO:0016788">
    <property type="term" value="F:hydrolase activity, acting on ester bonds"/>
    <property type="evidence" value="ECO:0007669"/>
    <property type="project" value="InterPro"/>
</dbReference>
<dbReference type="SUPFAM" id="SSF53474">
    <property type="entry name" value="alpha/beta-Hydrolases"/>
    <property type="match status" value="1"/>
</dbReference>
<dbReference type="PANTHER" id="PTHR11005">
    <property type="entry name" value="LYSOSOMAL ACID LIPASE-RELATED"/>
    <property type="match status" value="1"/>
</dbReference>
<dbReference type="InterPro" id="IPR006693">
    <property type="entry name" value="AB_hydrolase_lipase"/>
</dbReference>
<keyword evidence="3 7" id="KW-0378">Hydrolase</keyword>
<keyword evidence="2 9" id="KW-0732">Signal</keyword>
<dbReference type="OrthoDB" id="9974421at2759"/>
<feature type="active site" description="Nucleophile" evidence="8">
    <location>
        <position position="190"/>
    </location>
</feature>
<evidence type="ECO:0000313" key="12">
    <source>
        <dbReference type="Proteomes" id="UP000838756"/>
    </source>
</evidence>
<evidence type="ECO:0000256" key="2">
    <source>
        <dbReference type="ARBA" id="ARBA00022729"/>
    </source>
</evidence>
<dbReference type="EMBL" id="CAKXAJ010025823">
    <property type="protein sequence ID" value="CAH2244372.1"/>
    <property type="molecule type" value="Genomic_DNA"/>
</dbReference>
<keyword evidence="6" id="KW-0325">Glycoprotein</keyword>
<protein>
    <recommendedName>
        <fullName evidence="7">Lipase</fullName>
    </recommendedName>
</protein>
<evidence type="ECO:0000256" key="9">
    <source>
        <dbReference type="SAM" id="SignalP"/>
    </source>
</evidence>
<dbReference type="InterPro" id="IPR025483">
    <property type="entry name" value="Lipase_euk"/>
</dbReference>
<comment type="caution">
    <text evidence="11">The sequence shown here is derived from an EMBL/GenBank/DDBJ whole genome shotgun (WGS) entry which is preliminary data.</text>
</comment>
<accession>A0A8S4S1Y8</accession>